<comment type="caution">
    <text evidence="2">The sequence shown here is derived from an EMBL/GenBank/DDBJ whole genome shotgun (WGS) entry which is preliminary data.</text>
</comment>
<reference evidence="2 3" key="1">
    <citation type="submission" date="2018-05" db="EMBL/GenBank/DDBJ databases">
        <title>Genomic Encyclopedia of Type Strains, Phase IV (KMG-IV): sequencing the most valuable type-strain genomes for metagenomic binning, comparative biology and taxonomic classification.</title>
        <authorList>
            <person name="Goeker M."/>
        </authorList>
    </citation>
    <scope>NUCLEOTIDE SEQUENCE [LARGE SCALE GENOMIC DNA]</scope>
    <source>
        <strain evidence="2 3">DSM 16791</strain>
    </source>
</reference>
<organism evidence="2 3">
    <name type="scientific">Hoeflea marina</name>
    <dbReference type="NCBI Taxonomy" id="274592"/>
    <lineage>
        <taxon>Bacteria</taxon>
        <taxon>Pseudomonadati</taxon>
        <taxon>Pseudomonadota</taxon>
        <taxon>Alphaproteobacteria</taxon>
        <taxon>Hyphomicrobiales</taxon>
        <taxon>Rhizobiaceae</taxon>
        <taxon>Hoeflea</taxon>
    </lineage>
</organism>
<name>A0A317PML7_9HYPH</name>
<feature type="signal peptide" evidence="1">
    <location>
        <begin position="1"/>
        <end position="23"/>
    </location>
</feature>
<keyword evidence="3" id="KW-1185">Reference proteome</keyword>
<protein>
    <recommendedName>
        <fullName evidence="4">UrcA family protein</fullName>
    </recommendedName>
</protein>
<gene>
    <name evidence="2" type="ORF">DFR52_102800</name>
</gene>
<evidence type="ECO:0008006" key="4">
    <source>
        <dbReference type="Google" id="ProtNLM"/>
    </source>
</evidence>
<dbReference type="EMBL" id="QGTR01000002">
    <property type="protein sequence ID" value="PWW02132.1"/>
    <property type="molecule type" value="Genomic_DNA"/>
</dbReference>
<evidence type="ECO:0000313" key="3">
    <source>
        <dbReference type="Proteomes" id="UP000246352"/>
    </source>
</evidence>
<dbReference type="Proteomes" id="UP000246352">
    <property type="component" value="Unassembled WGS sequence"/>
</dbReference>
<dbReference type="RefSeq" id="WP_110031847.1">
    <property type="nucleotide sequence ID" value="NZ_QGTR01000002.1"/>
</dbReference>
<keyword evidence="1" id="KW-0732">Signal</keyword>
<dbReference type="AlphaFoldDB" id="A0A317PML7"/>
<accession>A0A317PML7</accession>
<sequence>MPIHRLLLLCLIAAALAFTGPLARGLSARDAAQPAVIAIAGSPAIQAGGVAASKHCQRGAMAWTSCAIDLGYPTDARQLALVSSFAAHNRSLSEIGRGLREGRFFRPPRLS</sequence>
<evidence type="ECO:0000256" key="1">
    <source>
        <dbReference type="SAM" id="SignalP"/>
    </source>
</evidence>
<evidence type="ECO:0000313" key="2">
    <source>
        <dbReference type="EMBL" id="PWW02132.1"/>
    </source>
</evidence>
<dbReference type="OrthoDB" id="8117252at2"/>
<proteinExistence type="predicted"/>
<feature type="chain" id="PRO_5016271735" description="UrcA family protein" evidence="1">
    <location>
        <begin position="24"/>
        <end position="111"/>
    </location>
</feature>